<evidence type="ECO:0000256" key="2">
    <source>
        <dbReference type="ARBA" id="ARBA00022723"/>
    </source>
</evidence>
<feature type="binding site" evidence="5">
    <location>
        <position position="41"/>
    </location>
    <ligand>
        <name>dimethylallyl diphosphate</name>
        <dbReference type="ChEBI" id="CHEBI:57623"/>
    </ligand>
</feature>
<feature type="binding site" evidence="5">
    <location>
        <position position="13"/>
    </location>
    <ligand>
        <name>[4Fe-4S] cluster</name>
        <dbReference type="ChEBI" id="CHEBI:49883"/>
    </ligand>
</feature>
<feature type="binding site" evidence="5">
    <location>
        <position position="76"/>
    </location>
    <ligand>
        <name>isopentenyl diphosphate</name>
        <dbReference type="ChEBI" id="CHEBI:128769"/>
    </ligand>
</feature>
<keyword evidence="2 5" id="KW-0479">Metal-binding</keyword>
<dbReference type="CDD" id="cd13944">
    <property type="entry name" value="lytB_ispH"/>
    <property type="match status" value="1"/>
</dbReference>
<sequence>MPKIIRAKSMGYCMGVERAVRIAEENIGQDKSLRSLGLLIHNEIENQRLAGLGLGMSDLETLAQTGEGDRLLIRAHGLDPQVRASLEKRGYQLIDATCPLVVMNQKDVQKAREAGYHVVIVGKSEHAEIIAMRGFADPKKLSVIGSVAEASALDIDAQEIFVLSQTTLRPDLFNEIKTELAKRYQLKEFRPSICPATQDRQKAVKELAKEVDAIVVVGDKNSANTKGLVESAEVAGVAAYLVSQASMLDLGALQHYERIGLTAGASVPSYLIDEVEASLRNL</sequence>
<comment type="similarity">
    <text evidence="5">Belongs to the IspH family.</text>
</comment>
<dbReference type="GO" id="GO:0051539">
    <property type="term" value="F:4 iron, 4 sulfur cluster binding"/>
    <property type="evidence" value="ECO:0007669"/>
    <property type="project" value="UniProtKB-UniRule"/>
</dbReference>
<evidence type="ECO:0000256" key="4">
    <source>
        <dbReference type="ARBA" id="ARBA00023014"/>
    </source>
</evidence>
<evidence type="ECO:0000313" key="6">
    <source>
        <dbReference type="EMBL" id="NIZ68854.1"/>
    </source>
</evidence>
<organism evidence="6 7">
    <name type="scientific">Entomospira culicis</name>
    <dbReference type="NCBI Taxonomy" id="2719989"/>
    <lineage>
        <taxon>Bacteria</taxon>
        <taxon>Pseudomonadati</taxon>
        <taxon>Spirochaetota</taxon>
        <taxon>Spirochaetia</taxon>
        <taxon>Spirochaetales</taxon>
        <taxon>Spirochaetaceae</taxon>
        <taxon>Entomospira</taxon>
    </lineage>
</organism>
<comment type="caution">
    <text evidence="5">Lacks conserved residue(s) required for the propagation of feature annotation.</text>
</comment>
<dbReference type="GO" id="GO:0046872">
    <property type="term" value="F:metal ion binding"/>
    <property type="evidence" value="ECO:0007669"/>
    <property type="project" value="UniProtKB-KW"/>
</dbReference>
<gene>
    <name evidence="5 6" type="primary">ispH</name>
    <name evidence="6" type="ORF">HCT48_01280</name>
</gene>
<feature type="binding site" evidence="5">
    <location>
        <position position="222"/>
    </location>
    <ligand>
        <name>(2E)-4-hydroxy-3-methylbut-2-enyl diphosphate</name>
        <dbReference type="ChEBI" id="CHEBI:128753"/>
    </ligand>
</feature>
<dbReference type="GO" id="GO:0050992">
    <property type="term" value="P:dimethylallyl diphosphate biosynthetic process"/>
    <property type="evidence" value="ECO:0007669"/>
    <property type="project" value="UniProtKB-UniRule"/>
</dbReference>
<feature type="binding site" evidence="5">
    <location>
        <position position="224"/>
    </location>
    <ligand>
        <name>dimethylallyl diphosphate</name>
        <dbReference type="ChEBI" id="CHEBI:57623"/>
    </ligand>
</feature>
<evidence type="ECO:0000256" key="3">
    <source>
        <dbReference type="ARBA" id="ARBA00023004"/>
    </source>
</evidence>
<proteinExistence type="inferred from homology"/>
<feature type="active site" description="Proton donor" evidence="5">
    <location>
        <position position="128"/>
    </location>
</feature>
<comment type="function">
    <text evidence="5">Catalyzes the conversion of 1-hydroxy-2-methyl-2-(E)-butenyl 4-diphosphate (HMBPP) into a mixture of isopentenyl diphosphate (IPP) and dimethylallyl diphosphate (DMAPP). Acts in the terminal step of the DOXP/MEP pathway for isoprenoid precursor biosynthesis.</text>
</comment>
<keyword evidence="4 5" id="KW-0411">Iron-sulfur</keyword>
<reference evidence="6" key="1">
    <citation type="submission" date="2020-03" db="EMBL/GenBank/DDBJ databases">
        <title>Spirochaetal bacteria isolated from arthropods constitute a novel genus Entomospira genus novum within the order Spirochaetales.</title>
        <authorList>
            <person name="Grana-Miraglia L."/>
            <person name="Sikutova S."/>
            <person name="Fingerle V."/>
            <person name="Sing A."/>
            <person name="Castillo-Ramirez S."/>
            <person name="Margos G."/>
            <person name="Rudolf I."/>
        </authorList>
    </citation>
    <scope>NUCLEOTIDE SEQUENCE</scope>
    <source>
        <strain evidence="6">BR149</strain>
    </source>
</reference>
<feature type="binding site" evidence="5">
    <location>
        <position position="266"/>
    </location>
    <ligand>
        <name>dimethylallyl diphosphate</name>
        <dbReference type="ChEBI" id="CHEBI:57623"/>
    </ligand>
</feature>
<feature type="binding site" evidence="5">
    <location>
        <position position="266"/>
    </location>
    <ligand>
        <name>(2E)-4-hydroxy-3-methylbut-2-enyl diphosphate</name>
        <dbReference type="ChEBI" id="CHEBI:128753"/>
    </ligand>
</feature>
<feature type="binding site" evidence="5">
    <location>
        <position position="222"/>
    </location>
    <ligand>
        <name>isopentenyl diphosphate</name>
        <dbReference type="ChEBI" id="CHEBI:128769"/>
    </ligand>
</feature>
<feature type="binding site" evidence="5">
    <location>
        <position position="126"/>
    </location>
    <ligand>
        <name>isopentenyl diphosphate</name>
        <dbReference type="ChEBI" id="CHEBI:128769"/>
    </ligand>
</feature>
<comment type="pathway">
    <text evidence="5">Isoprenoid biosynthesis; isopentenyl diphosphate biosynthesis via DXP pathway; isopentenyl diphosphate from 1-deoxy-D-xylulose 5-phosphate: step 6/6.</text>
</comment>
<keyword evidence="3 5" id="KW-0408">Iron</keyword>
<feature type="binding site" evidence="5">
    <location>
        <position position="194"/>
    </location>
    <ligand>
        <name>[4Fe-4S] cluster</name>
        <dbReference type="ChEBI" id="CHEBI:49883"/>
    </ligand>
</feature>
<feature type="binding site" evidence="5">
    <location>
        <position position="76"/>
    </location>
    <ligand>
        <name>(2E)-4-hydroxy-3-methylbut-2-enyl diphosphate</name>
        <dbReference type="ChEBI" id="CHEBI:128753"/>
    </ligand>
</feature>
<comment type="pathway">
    <text evidence="5">Isoprenoid biosynthesis; dimethylallyl diphosphate biosynthesis; dimethylallyl diphosphate from (2E)-4-hydroxy-3-methylbutenyl diphosphate: step 1/1.</text>
</comment>
<comment type="caution">
    <text evidence="6">The sequence shown here is derived from an EMBL/GenBank/DDBJ whole genome shotgun (WGS) entry which is preliminary data.</text>
</comment>
<feature type="binding site" evidence="5">
    <location>
        <position position="224"/>
    </location>
    <ligand>
        <name>(2E)-4-hydroxy-3-methylbut-2-enyl diphosphate</name>
        <dbReference type="ChEBI" id="CHEBI:128753"/>
    </ligand>
</feature>
<keyword evidence="5" id="KW-0414">Isoprene biosynthesis</keyword>
<feature type="binding site" evidence="5">
    <location>
        <position position="224"/>
    </location>
    <ligand>
        <name>isopentenyl diphosphate</name>
        <dbReference type="ChEBI" id="CHEBI:128769"/>
    </ligand>
</feature>
<dbReference type="InterPro" id="IPR003451">
    <property type="entry name" value="LytB/IspH"/>
</dbReference>
<dbReference type="Gene3D" id="3.40.1010.20">
    <property type="entry name" value="4-hydroxy-3-methylbut-2-enyl diphosphate reductase, catalytic domain"/>
    <property type="match status" value="2"/>
</dbReference>
<dbReference type="Proteomes" id="UP000778951">
    <property type="component" value="Unassembled WGS sequence"/>
</dbReference>
<dbReference type="GO" id="GO:0051745">
    <property type="term" value="F:4-hydroxy-3-methylbut-2-enyl diphosphate reductase activity"/>
    <property type="evidence" value="ECO:0007669"/>
    <property type="project" value="UniProtKB-UniRule"/>
</dbReference>
<feature type="binding site" evidence="5">
    <location>
        <position position="126"/>
    </location>
    <ligand>
        <name>(2E)-4-hydroxy-3-methylbut-2-enyl diphosphate</name>
        <dbReference type="ChEBI" id="CHEBI:128753"/>
    </ligand>
</feature>
<name>A0A968KTV6_9SPIO</name>
<comment type="catalytic activity">
    <reaction evidence="5">
        <text>dimethylallyl diphosphate + 2 oxidized [2Fe-2S]-[ferredoxin] + H2O = (2E)-4-hydroxy-3-methylbut-2-enyl diphosphate + 2 reduced [2Fe-2S]-[ferredoxin] + 2 H(+)</text>
        <dbReference type="Rhea" id="RHEA:24825"/>
        <dbReference type="Rhea" id="RHEA-COMP:10000"/>
        <dbReference type="Rhea" id="RHEA-COMP:10001"/>
        <dbReference type="ChEBI" id="CHEBI:15377"/>
        <dbReference type="ChEBI" id="CHEBI:15378"/>
        <dbReference type="ChEBI" id="CHEBI:33737"/>
        <dbReference type="ChEBI" id="CHEBI:33738"/>
        <dbReference type="ChEBI" id="CHEBI:57623"/>
        <dbReference type="ChEBI" id="CHEBI:128753"/>
        <dbReference type="EC" id="1.17.7.4"/>
    </reaction>
</comment>
<dbReference type="RefSeq" id="WP_167694969.1">
    <property type="nucleotide sequence ID" value="NZ_CP118181.1"/>
</dbReference>
<comment type="cofactor">
    <cofactor evidence="5">
        <name>[4Fe-4S] cluster</name>
        <dbReference type="ChEBI" id="CHEBI:49883"/>
    </cofactor>
    <text evidence="5">Binds 1 [4Fe-4S] cluster per subunit.</text>
</comment>
<dbReference type="PANTHER" id="PTHR30426:SF0">
    <property type="entry name" value="4-HYDROXY-3-METHYLBUT-2-ENYL DIPHOSPHATE REDUCTASE"/>
    <property type="match status" value="1"/>
</dbReference>
<dbReference type="PANTHER" id="PTHR30426">
    <property type="entry name" value="4-HYDROXY-3-METHYLBUT-2-ENYL DIPHOSPHATE REDUCTASE"/>
    <property type="match status" value="1"/>
</dbReference>
<keyword evidence="5 6" id="KW-0560">Oxidoreductase</keyword>
<feature type="binding site" evidence="5">
    <location>
        <position position="76"/>
    </location>
    <ligand>
        <name>dimethylallyl diphosphate</name>
        <dbReference type="ChEBI" id="CHEBI:57623"/>
    </ligand>
</feature>
<feature type="binding site" evidence="5">
    <location>
        <position position="41"/>
    </location>
    <ligand>
        <name>isopentenyl diphosphate</name>
        <dbReference type="ChEBI" id="CHEBI:128769"/>
    </ligand>
</feature>
<dbReference type="EMBL" id="JAATLM010000001">
    <property type="protein sequence ID" value="NIZ68854.1"/>
    <property type="molecule type" value="Genomic_DNA"/>
</dbReference>
<dbReference type="GO" id="GO:0016114">
    <property type="term" value="P:terpenoid biosynthetic process"/>
    <property type="evidence" value="ECO:0007669"/>
    <property type="project" value="UniProtKB-UniRule"/>
</dbReference>
<dbReference type="EC" id="1.17.7.4" evidence="5"/>
<dbReference type="Gene3D" id="3.40.50.11270">
    <property type="match status" value="1"/>
</dbReference>
<dbReference type="GO" id="GO:0019288">
    <property type="term" value="P:isopentenyl diphosphate biosynthetic process, methylerythritol 4-phosphate pathway"/>
    <property type="evidence" value="ECO:0007669"/>
    <property type="project" value="UniProtKB-UniRule"/>
</dbReference>
<keyword evidence="1 5" id="KW-0004">4Fe-4S</keyword>
<dbReference type="HAMAP" id="MF_00191">
    <property type="entry name" value="IspH"/>
    <property type="match status" value="1"/>
</dbReference>
<accession>A0A968KTV6</accession>
<feature type="binding site" evidence="5">
    <location>
        <position position="98"/>
    </location>
    <ligand>
        <name>[4Fe-4S] cluster</name>
        <dbReference type="ChEBI" id="CHEBI:49883"/>
    </ligand>
</feature>
<keyword evidence="7" id="KW-1185">Reference proteome</keyword>
<dbReference type="Pfam" id="PF02401">
    <property type="entry name" value="LYTB"/>
    <property type="match status" value="1"/>
</dbReference>
<dbReference type="AlphaFoldDB" id="A0A968KTV6"/>
<dbReference type="NCBIfam" id="TIGR00216">
    <property type="entry name" value="ispH_lytB"/>
    <property type="match status" value="1"/>
</dbReference>
<feature type="binding site" evidence="5">
    <location>
        <position position="126"/>
    </location>
    <ligand>
        <name>dimethylallyl diphosphate</name>
        <dbReference type="ChEBI" id="CHEBI:57623"/>
    </ligand>
</feature>
<feature type="binding site" evidence="5">
    <location>
        <position position="222"/>
    </location>
    <ligand>
        <name>dimethylallyl diphosphate</name>
        <dbReference type="ChEBI" id="CHEBI:57623"/>
    </ligand>
</feature>
<evidence type="ECO:0000313" key="7">
    <source>
        <dbReference type="Proteomes" id="UP000778951"/>
    </source>
</evidence>
<feature type="binding site" evidence="5">
    <location>
        <position position="166"/>
    </location>
    <ligand>
        <name>(2E)-4-hydroxy-3-methylbut-2-enyl diphosphate</name>
        <dbReference type="ChEBI" id="CHEBI:128753"/>
    </ligand>
</feature>
<comment type="catalytic activity">
    <reaction evidence="5">
        <text>isopentenyl diphosphate + 2 oxidized [2Fe-2S]-[ferredoxin] + H2O = (2E)-4-hydroxy-3-methylbut-2-enyl diphosphate + 2 reduced [2Fe-2S]-[ferredoxin] + 2 H(+)</text>
        <dbReference type="Rhea" id="RHEA:24488"/>
        <dbReference type="Rhea" id="RHEA-COMP:10000"/>
        <dbReference type="Rhea" id="RHEA-COMP:10001"/>
        <dbReference type="ChEBI" id="CHEBI:15377"/>
        <dbReference type="ChEBI" id="CHEBI:15378"/>
        <dbReference type="ChEBI" id="CHEBI:33737"/>
        <dbReference type="ChEBI" id="CHEBI:33738"/>
        <dbReference type="ChEBI" id="CHEBI:128753"/>
        <dbReference type="ChEBI" id="CHEBI:128769"/>
        <dbReference type="EC" id="1.17.7.4"/>
    </reaction>
</comment>
<evidence type="ECO:0000256" key="1">
    <source>
        <dbReference type="ARBA" id="ARBA00022485"/>
    </source>
</evidence>
<feature type="binding site" evidence="5">
    <location>
        <position position="266"/>
    </location>
    <ligand>
        <name>isopentenyl diphosphate</name>
        <dbReference type="ChEBI" id="CHEBI:128769"/>
    </ligand>
</feature>
<feature type="binding site" evidence="5">
    <location>
        <position position="41"/>
    </location>
    <ligand>
        <name>(2E)-4-hydroxy-3-methylbut-2-enyl diphosphate</name>
        <dbReference type="ChEBI" id="CHEBI:128753"/>
    </ligand>
</feature>
<evidence type="ECO:0000256" key="5">
    <source>
        <dbReference type="HAMAP-Rule" id="MF_00191"/>
    </source>
</evidence>
<protein>
    <recommendedName>
        <fullName evidence="5">4-hydroxy-3-methylbut-2-enyl diphosphate reductase</fullName>
        <shortName evidence="5">HMBPP reductase</shortName>
        <ecNumber evidence="5">1.17.7.4</ecNumber>
    </recommendedName>
</protein>